<reference evidence="5" key="1">
    <citation type="submission" date="2018-05" db="EMBL/GenBank/DDBJ databases">
        <authorList>
            <person name="Lanie J.A."/>
            <person name="Ng W.-L."/>
            <person name="Kazmierczak K.M."/>
            <person name="Andrzejewski T.M."/>
            <person name="Davidsen T.M."/>
            <person name="Wayne K.J."/>
            <person name="Tettelin H."/>
            <person name="Glass J.I."/>
            <person name="Rusch D."/>
            <person name="Podicherti R."/>
            <person name="Tsui H.-C.T."/>
            <person name="Winkler M.E."/>
        </authorList>
    </citation>
    <scope>NUCLEOTIDE SEQUENCE</scope>
</reference>
<sequence length="137" mass="14864">VKKKLASDLNGFYLLANCCDATTVNILVGRIQLKPEKGSISLSAVREVVLVGGGHTHIQTLKSFAQESPKKSRITVVVDVPLAVYSGMVPGFVSGQYSKDEIVIDVFRLSQRANARLIIGRVVQIDPNGQKIFLEKG</sequence>
<evidence type="ECO:0000256" key="3">
    <source>
        <dbReference type="ARBA" id="ARBA00022827"/>
    </source>
</evidence>
<evidence type="ECO:0000256" key="1">
    <source>
        <dbReference type="ARBA" id="ARBA00001974"/>
    </source>
</evidence>
<dbReference type="GO" id="GO:0019646">
    <property type="term" value="P:aerobic electron transport chain"/>
    <property type="evidence" value="ECO:0007669"/>
    <property type="project" value="TreeGrafter"/>
</dbReference>
<dbReference type="InterPro" id="IPR051169">
    <property type="entry name" value="NADH-Q_oxidoreductase"/>
</dbReference>
<feature type="non-terminal residue" evidence="5">
    <location>
        <position position="137"/>
    </location>
</feature>
<dbReference type="InterPro" id="IPR036188">
    <property type="entry name" value="FAD/NAD-bd_sf"/>
</dbReference>
<dbReference type="PANTHER" id="PTHR42913:SF9">
    <property type="entry name" value="SLR1591 PROTEIN"/>
    <property type="match status" value="1"/>
</dbReference>
<dbReference type="PANTHER" id="PTHR42913">
    <property type="entry name" value="APOPTOSIS-INDUCING FACTOR 1"/>
    <property type="match status" value="1"/>
</dbReference>
<organism evidence="5">
    <name type="scientific">marine metagenome</name>
    <dbReference type="NCBI Taxonomy" id="408172"/>
    <lineage>
        <taxon>unclassified sequences</taxon>
        <taxon>metagenomes</taxon>
        <taxon>ecological metagenomes</taxon>
    </lineage>
</organism>
<comment type="cofactor">
    <cofactor evidence="1">
        <name>FAD</name>
        <dbReference type="ChEBI" id="CHEBI:57692"/>
    </cofactor>
</comment>
<proteinExistence type="predicted"/>
<evidence type="ECO:0000256" key="4">
    <source>
        <dbReference type="ARBA" id="ARBA00023002"/>
    </source>
</evidence>
<name>A0A382HV78_9ZZZZ</name>
<protein>
    <recommendedName>
        <fullName evidence="6">FAD/NAD(P)-binding domain-containing protein</fullName>
    </recommendedName>
</protein>
<dbReference type="EMBL" id="UINC01063412">
    <property type="protein sequence ID" value="SVB91025.1"/>
    <property type="molecule type" value="Genomic_DNA"/>
</dbReference>
<feature type="non-terminal residue" evidence="5">
    <location>
        <position position="1"/>
    </location>
</feature>
<dbReference type="Gene3D" id="3.50.50.100">
    <property type="match status" value="1"/>
</dbReference>
<accession>A0A382HV78</accession>
<evidence type="ECO:0008006" key="6">
    <source>
        <dbReference type="Google" id="ProtNLM"/>
    </source>
</evidence>
<gene>
    <name evidence="5" type="ORF">METZ01_LOCUS243879</name>
</gene>
<dbReference type="AlphaFoldDB" id="A0A382HV78"/>
<keyword evidence="4" id="KW-0560">Oxidoreductase</keyword>
<dbReference type="GO" id="GO:0003955">
    <property type="term" value="F:NAD(P)H dehydrogenase (quinone) activity"/>
    <property type="evidence" value="ECO:0007669"/>
    <property type="project" value="TreeGrafter"/>
</dbReference>
<evidence type="ECO:0000313" key="5">
    <source>
        <dbReference type="EMBL" id="SVB91025.1"/>
    </source>
</evidence>
<dbReference type="SUPFAM" id="SSF51905">
    <property type="entry name" value="FAD/NAD(P)-binding domain"/>
    <property type="match status" value="1"/>
</dbReference>
<keyword evidence="3" id="KW-0274">FAD</keyword>
<keyword evidence="2" id="KW-0285">Flavoprotein</keyword>
<evidence type="ECO:0000256" key="2">
    <source>
        <dbReference type="ARBA" id="ARBA00022630"/>
    </source>
</evidence>